<protein>
    <recommendedName>
        <fullName evidence="2">N-acetyltransferase domain-containing protein</fullName>
    </recommendedName>
</protein>
<dbReference type="EMBL" id="LAZR01015877">
    <property type="protein sequence ID" value="KKM06961.1"/>
    <property type="molecule type" value="Genomic_DNA"/>
</dbReference>
<proteinExistence type="predicted"/>
<sequence>METLEIKPVKTGADLRKFFNLPGKLYKDDPAYVEPLRMDLKKMFNKKKDPFYKHGDAQSYLAYRGKKVVGSIVAIENTAYNEYQKSKTGFFASFECIDDPEAAGKLLKTAESWLKERRLTQVIGPLSFSTENISPGILIKGFEYPPYLLTAHALPYYAALVEGAGHKKAMDTVS</sequence>
<comment type="caution">
    <text evidence="1">The sequence shown here is derived from an EMBL/GenBank/DDBJ whole genome shotgun (WGS) entry which is preliminary data.</text>
</comment>
<accession>A0A0F9JMM4</accession>
<dbReference type="SUPFAM" id="SSF55729">
    <property type="entry name" value="Acyl-CoA N-acyltransferases (Nat)"/>
    <property type="match status" value="1"/>
</dbReference>
<dbReference type="InterPro" id="IPR016181">
    <property type="entry name" value="Acyl_CoA_acyltransferase"/>
</dbReference>
<gene>
    <name evidence="1" type="ORF">LCGC14_1738690</name>
</gene>
<dbReference type="AlphaFoldDB" id="A0A0F9JMM4"/>
<reference evidence="1" key="1">
    <citation type="journal article" date="2015" name="Nature">
        <title>Complex archaea that bridge the gap between prokaryotes and eukaryotes.</title>
        <authorList>
            <person name="Spang A."/>
            <person name="Saw J.H."/>
            <person name="Jorgensen S.L."/>
            <person name="Zaremba-Niedzwiedzka K."/>
            <person name="Martijn J."/>
            <person name="Lind A.E."/>
            <person name="van Eijk R."/>
            <person name="Schleper C."/>
            <person name="Guy L."/>
            <person name="Ettema T.J."/>
        </authorList>
    </citation>
    <scope>NUCLEOTIDE SEQUENCE</scope>
</reference>
<organism evidence="1">
    <name type="scientific">marine sediment metagenome</name>
    <dbReference type="NCBI Taxonomy" id="412755"/>
    <lineage>
        <taxon>unclassified sequences</taxon>
        <taxon>metagenomes</taxon>
        <taxon>ecological metagenomes</taxon>
    </lineage>
</organism>
<dbReference type="PANTHER" id="PTHR41368:SF1">
    <property type="entry name" value="PROTEIN YGHO"/>
    <property type="match status" value="1"/>
</dbReference>
<dbReference type="PANTHER" id="PTHR41368">
    <property type="entry name" value="PROTEIN YGHO"/>
    <property type="match status" value="1"/>
</dbReference>
<evidence type="ECO:0008006" key="2">
    <source>
        <dbReference type="Google" id="ProtNLM"/>
    </source>
</evidence>
<feature type="non-terminal residue" evidence="1">
    <location>
        <position position="174"/>
    </location>
</feature>
<evidence type="ECO:0000313" key="1">
    <source>
        <dbReference type="EMBL" id="KKM06961.1"/>
    </source>
</evidence>
<name>A0A0F9JMM4_9ZZZZ</name>
<dbReference type="InterPro" id="IPR039968">
    <property type="entry name" value="BcerS-like"/>
</dbReference>